<keyword evidence="1" id="KW-1133">Transmembrane helix</keyword>
<name>A0AAX2ZC99_9FIRM</name>
<evidence type="ECO:0000313" key="3">
    <source>
        <dbReference type="EMBL" id="UEL46315.1"/>
    </source>
</evidence>
<dbReference type="EMBL" id="CP081135">
    <property type="protein sequence ID" value="UEL46315.1"/>
    <property type="molecule type" value="Genomic_DNA"/>
</dbReference>
<dbReference type="Pfam" id="PF14300">
    <property type="entry name" value="DMP19"/>
    <property type="match status" value="1"/>
</dbReference>
<dbReference type="Gene3D" id="1.20.1420.60">
    <property type="match status" value="1"/>
</dbReference>
<dbReference type="RefSeq" id="WP_228415274.1">
    <property type="nucleotide sequence ID" value="NZ_CP081135.1"/>
</dbReference>
<gene>
    <name evidence="3" type="ORF">JW646_11705</name>
</gene>
<sequence length="217" mass="25733">MSFMNKILLIFVILGAVNIIILLIIKGKSKTKKIEEKETRKKGDIRVLSYDDEDLICMVENDLELKYGYGCNDLEVFQNMKITHKNVYTLLWFDTEMENGGLGEYFFSISNVTMNYLEKAFEDVKALELLESYKIFINKNNIEESINYINKRSVEEYSLFMSKFDFSKFNDLYEQTDLRLLIANYIRDNIIDFSDLSEEELRILKEMEEEQKLMENN</sequence>
<evidence type="ECO:0000313" key="4">
    <source>
        <dbReference type="Proteomes" id="UP001198983"/>
    </source>
</evidence>
<dbReference type="Proteomes" id="UP001198983">
    <property type="component" value="Chromosome"/>
</dbReference>
<keyword evidence="1" id="KW-0812">Transmembrane</keyword>
<evidence type="ECO:0000259" key="2">
    <source>
        <dbReference type="Pfam" id="PF14300"/>
    </source>
</evidence>
<feature type="transmembrane region" description="Helical" evidence="1">
    <location>
        <begin position="6"/>
        <end position="25"/>
    </location>
</feature>
<dbReference type="InterPro" id="IPR025402">
    <property type="entry name" value="DMP19_C"/>
</dbReference>
<keyword evidence="1" id="KW-0472">Membrane</keyword>
<dbReference type="AlphaFoldDB" id="A0AAX2ZC99"/>
<dbReference type="KEGG" id="tem:JW646_11705"/>
<keyword evidence="4" id="KW-1185">Reference proteome</keyword>
<proteinExistence type="predicted"/>
<reference evidence="3 4" key="1">
    <citation type="journal article" date="2023" name="Int. J. Syst. Evol. Microbiol.">
        <title>Terrisporobacter hibernicus sp. nov., isolated from bovine faeces in Northern Ireland.</title>
        <authorList>
            <person name="Mitchell M."/>
            <person name="Nguyen S.V."/>
            <person name="Connor M."/>
            <person name="Fairley D.J."/>
            <person name="Donoghue O."/>
            <person name="Marshall H."/>
            <person name="Koolman L."/>
            <person name="McMullan G."/>
            <person name="Schaffer K.E."/>
            <person name="McGrath J.W."/>
            <person name="Fanning S."/>
        </authorList>
    </citation>
    <scope>NUCLEOTIDE SEQUENCE [LARGE SCALE GENOMIC DNA]</scope>
    <source>
        <strain evidence="3 4">MCA3</strain>
    </source>
</reference>
<evidence type="ECO:0000256" key="1">
    <source>
        <dbReference type="SAM" id="Phobius"/>
    </source>
</evidence>
<protein>
    <submittedName>
        <fullName evidence="3">DUF4375 domain-containing protein</fullName>
    </submittedName>
</protein>
<feature type="domain" description="DNA mimic protein DMP19 C-terminal" evidence="2">
    <location>
        <begin position="84"/>
        <end position="189"/>
    </location>
</feature>
<accession>A0AAX2ZC99</accession>
<organism evidence="3 4">
    <name type="scientific">Terrisporobacter hibernicus</name>
    <dbReference type="NCBI Taxonomy" id="2813371"/>
    <lineage>
        <taxon>Bacteria</taxon>
        <taxon>Bacillati</taxon>
        <taxon>Bacillota</taxon>
        <taxon>Clostridia</taxon>
        <taxon>Peptostreptococcales</taxon>
        <taxon>Peptostreptococcaceae</taxon>
        <taxon>Terrisporobacter</taxon>
    </lineage>
</organism>